<proteinExistence type="predicted"/>
<name>A0ABQ5N0I6_9CLOT</name>
<dbReference type="EMBL" id="BRXR01000001">
    <property type="protein sequence ID" value="GLC28683.1"/>
    <property type="molecule type" value="Genomic_DNA"/>
</dbReference>
<organism evidence="1 2">
    <name type="scientific">Clostridium omnivorum</name>
    <dbReference type="NCBI Taxonomy" id="1604902"/>
    <lineage>
        <taxon>Bacteria</taxon>
        <taxon>Bacillati</taxon>
        <taxon>Bacillota</taxon>
        <taxon>Clostridia</taxon>
        <taxon>Eubacteriales</taxon>
        <taxon>Clostridiaceae</taxon>
        <taxon>Clostridium</taxon>
    </lineage>
</organism>
<comment type="caution">
    <text evidence="1">The sequence shown here is derived from an EMBL/GenBank/DDBJ whole genome shotgun (WGS) entry which is preliminary data.</text>
</comment>
<protein>
    <recommendedName>
        <fullName evidence="3">Lipoprotein</fullName>
    </recommendedName>
</protein>
<sequence>MKLKIKHIIALAFILVFSYLFLKNTQMENKSNTIESNKEVASFDIELNDKFFKYNNSTFNYFLVTKNSPNKDKSLFLIDNLNIQEFASKLRDLNYTENNTMSLYSILNRDDYSRGDTMDIKISVNGKLYSIDDLVLNNSNEKFIFKYNGTYFTKDSNIYTGEVVNLVSDPISLISNCTFVSGYDKLKKTEFKVNLNLLNPKNNKFKIIMYKNKSVK</sequence>
<accession>A0ABQ5N0I6</accession>
<gene>
    <name evidence="1" type="ORF">bsdE14_00930</name>
</gene>
<evidence type="ECO:0000313" key="1">
    <source>
        <dbReference type="EMBL" id="GLC28683.1"/>
    </source>
</evidence>
<reference evidence="1 2" key="1">
    <citation type="journal article" date="2024" name="Int. J. Syst. Evol. Microbiol.">
        <title>Clostridium omnivorum sp. nov., isolated from anoxic soil under the treatment of reductive soil disinfestation.</title>
        <authorList>
            <person name="Ueki A."/>
            <person name="Tonouchi A."/>
            <person name="Kaku N."/>
            <person name="Honma S."/>
            <person name="Ueki K."/>
        </authorList>
    </citation>
    <scope>NUCLEOTIDE SEQUENCE [LARGE SCALE GENOMIC DNA]</scope>
    <source>
        <strain evidence="1 2">E14</strain>
    </source>
</reference>
<dbReference type="RefSeq" id="WP_264847949.1">
    <property type="nucleotide sequence ID" value="NZ_BRXR01000001.1"/>
</dbReference>
<evidence type="ECO:0008006" key="3">
    <source>
        <dbReference type="Google" id="ProtNLM"/>
    </source>
</evidence>
<evidence type="ECO:0000313" key="2">
    <source>
        <dbReference type="Proteomes" id="UP001208567"/>
    </source>
</evidence>
<keyword evidence="2" id="KW-1185">Reference proteome</keyword>
<dbReference type="Proteomes" id="UP001208567">
    <property type="component" value="Unassembled WGS sequence"/>
</dbReference>